<evidence type="ECO:0000313" key="2">
    <source>
        <dbReference type="Proteomes" id="UP000038045"/>
    </source>
</evidence>
<evidence type="ECO:0000256" key="1">
    <source>
        <dbReference type="SAM" id="MobiDB-lite"/>
    </source>
</evidence>
<proteinExistence type="predicted"/>
<dbReference type="WBParaSite" id="PTRK_0001713300.1">
    <property type="protein sequence ID" value="PTRK_0001713300.1"/>
    <property type="gene ID" value="PTRK_0001713300"/>
</dbReference>
<evidence type="ECO:0000313" key="3">
    <source>
        <dbReference type="WBParaSite" id="PTRK_0001713300.1"/>
    </source>
</evidence>
<sequence>MKTLLFLKEIIIPKEDKLSNVGVEEKKDSVPTEETTPLIDENKTISLESAKESPLDSEAKDKLIDTTIEPSIDTSEKKRLSQFKPKLTNEIVESGLDNQKRKEIPSEDSNILKQQEAISEQKDISLENKTLPECVIQEPISSELDILDRTIERKPDEDLIIPKEDELSNIEGVKKKDF</sequence>
<name>A0A0N5A5W3_PARTI</name>
<feature type="compositionally biased region" description="Basic and acidic residues" evidence="1">
    <location>
        <begin position="49"/>
        <end position="64"/>
    </location>
</feature>
<dbReference type="AlphaFoldDB" id="A0A0N5A5W3"/>
<feature type="compositionally biased region" description="Basic and acidic residues" evidence="1">
    <location>
        <begin position="18"/>
        <end position="30"/>
    </location>
</feature>
<accession>A0A0N5A5W3</accession>
<organism evidence="2 3">
    <name type="scientific">Parastrongyloides trichosuri</name>
    <name type="common">Possum-specific nematode worm</name>
    <dbReference type="NCBI Taxonomy" id="131310"/>
    <lineage>
        <taxon>Eukaryota</taxon>
        <taxon>Metazoa</taxon>
        <taxon>Ecdysozoa</taxon>
        <taxon>Nematoda</taxon>
        <taxon>Chromadorea</taxon>
        <taxon>Rhabditida</taxon>
        <taxon>Tylenchina</taxon>
        <taxon>Panagrolaimomorpha</taxon>
        <taxon>Strongyloidoidea</taxon>
        <taxon>Strongyloididae</taxon>
        <taxon>Parastrongyloides</taxon>
    </lineage>
</organism>
<protein>
    <submittedName>
        <fullName evidence="3">Uncharacterized protein</fullName>
    </submittedName>
</protein>
<keyword evidence="2" id="KW-1185">Reference proteome</keyword>
<reference evidence="3" key="1">
    <citation type="submission" date="2016-03" db="UniProtKB">
        <authorList>
            <consortium name="WormBaseParasite"/>
        </authorList>
    </citation>
    <scope>IDENTIFICATION</scope>
</reference>
<dbReference type="Proteomes" id="UP000038045">
    <property type="component" value="Unplaced"/>
</dbReference>
<feature type="region of interest" description="Disordered" evidence="1">
    <location>
        <begin position="18"/>
        <end position="80"/>
    </location>
</feature>